<dbReference type="Pfam" id="PF07291">
    <property type="entry name" value="MauE"/>
    <property type="match status" value="1"/>
</dbReference>
<reference evidence="7 8" key="2">
    <citation type="submission" date="2016-06" db="EMBL/GenBank/DDBJ databases">
        <title>Pedobacter psychrophilus sp. nov., isolated from Antarctic fragmentary rock.</title>
        <authorList>
            <person name="Svec P."/>
        </authorList>
    </citation>
    <scope>NUCLEOTIDE SEQUENCE [LARGE SCALE GENOMIC DNA]</scope>
    <source>
        <strain evidence="7 8">CCM 8644</strain>
    </source>
</reference>
<evidence type="ECO:0000313" key="8">
    <source>
        <dbReference type="Proteomes" id="UP000078459"/>
    </source>
</evidence>
<dbReference type="GO" id="GO:0016020">
    <property type="term" value="C:membrane"/>
    <property type="evidence" value="ECO:0007669"/>
    <property type="project" value="UniProtKB-SubCell"/>
</dbReference>
<dbReference type="InterPro" id="IPR009908">
    <property type="entry name" value="Methylamine_util_MauE"/>
</dbReference>
<evidence type="ECO:0000259" key="6">
    <source>
        <dbReference type="Pfam" id="PF07291"/>
    </source>
</evidence>
<keyword evidence="3 5" id="KW-1133">Transmembrane helix</keyword>
<evidence type="ECO:0000256" key="3">
    <source>
        <dbReference type="ARBA" id="ARBA00022989"/>
    </source>
</evidence>
<keyword evidence="4 5" id="KW-0472">Membrane</keyword>
<keyword evidence="8" id="KW-1185">Reference proteome</keyword>
<evidence type="ECO:0000256" key="4">
    <source>
        <dbReference type="ARBA" id="ARBA00023136"/>
    </source>
</evidence>
<feature type="transmembrane region" description="Helical" evidence="5">
    <location>
        <begin position="62"/>
        <end position="80"/>
    </location>
</feature>
<evidence type="ECO:0000313" key="7">
    <source>
        <dbReference type="EMBL" id="OAQ41974.1"/>
    </source>
</evidence>
<proteinExistence type="predicted"/>
<dbReference type="Proteomes" id="UP000078459">
    <property type="component" value="Unassembled WGS sequence"/>
</dbReference>
<evidence type="ECO:0000256" key="1">
    <source>
        <dbReference type="ARBA" id="ARBA00004141"/>
    </source>
</evidence>
<dbReference type="EMBL" id="LWHJ01000011">
    <property type="protein sequence ID" value="OAQ41974.1"/>
    <property type="molecule type" value="Genomic_DNA"/>
</dbReference>
<feature type="domain" description="Methylamine utilisation protein MauE" evidence="6">
    <location>
        <begin position="1"/>
        <end position="114"/>
    </location>
</feature>
<dbReference type="STRING" id="1826909.A5893_02315"/>
<feature type="transmembrane region" description="Helical" evidence="5">
    <location>
        <begin position="100"/>
        <end position="118"/>
    </location>
</feature>
<comment type="subcellular location">
    <subcellularLocation>
        <location evidence="1">Membrane</location>
        <topology evidence="1">Multi-pass membrane protein</topology>
    </subcellularLocation>
</comment>
<reference evidence="7 8" key="1">
    <citation type="submission" date="2016-04" db="EMBL/GenBank/DDBJ databases">
        <authorList>
            <person name="Evans L.H."/>
            <person name="Alamgir A."/>
            <person name="Owens N."/>
            <person name="Weber N.D."/>
            <person name="Virtaneva K."/>
            <person name="Barbian K."/>
            <person name="Babar A."/>
            <person name="Rosenke K."/>
        </authorList>
    </citation>
    <scope>NUCLEOTIDE SEQUENCE [LARGE SCALE GENOMIC DNA]</scope>
    <source>
        <strain evidence="7 8">CCM 8644</strain>
    </source>
</reference>
<gene>
    <name evidence="7" type="ORF">A5893_02315</name>
</gene>
<evidence type="ECO:0000256" key="2">
    <source>
        <dbReference type="ARBA" id="ARBA00022692"/>
    </source>
</evidence>
<sequence length="129" mass="14807">MWTYAALAKILDFDLNIQQMHNQIFPIWMADLLSYAIPIVELLIVILLLMNKTLWLGFAGSGFLLTIFTIYIILTVSHFFSRIPCSCGGIISSLSWTQHLIFNSFFLILSLFCLSHQLKLERRLLGKVP</sequence>
<dbReference type="AlphaFoldDB" id="A0A179DM36"/>
<feature type="transmembrane region" description="Helical" evidence="5">
    <location>
        <begin position="32"/>
        <end position="50"/>
    </location>
</feature>
<keyword evidence="2 5" id="KW-0812">Transmembrane</keyword>
<comment type="caution">
    <text evidence="7">The sequence shown here is derived from an EMBL/GenBank/DDBJ whole genome shotgun (WGS) entry which is preliminary data.</text>
</comment>
<evidence type="ECO:0000256" key="5">
    <source>
        <dbReference type="SAM" id="Phobius"/>
    </source>
</evidence>
<dbReference type="GO" id="GO:0030416">
    <property type="term" value="P:methylamine metabolic process"/>
    <property type="evidence" value="ECO:0007669"/>
    <property type="project" value="InterPro"/>
</dbReference>
<protein>
    <recommendedName>
        <fullName evidence="6">Methylamine utilisation protein MauE domain-containing protein</fullName>
    </recommendedName>
</protein>
<organism evidence="7 8">
    <name type="scientific">Pedobacter psychrophilus</name>
    <dbReference type="NCBI Taxonomy" id="1826909"/>
    <lineage>
        <taxon>Bacteria</taxon>
        <taxon>Pseudomonadati</taxon>
        <taxon>Bacteroidota</taxon>
        <taxon>Sphingobacteriia</taxon>
        <taxon>Sphingobacteriales</taxon>
        <taxon>Sphingobacteriaceae</taxon>
        <taxon>Pedobacter</taxon>
    </lineage>
</organism>
<name>A0A179DM36_9SPHI</name>
<accession>A0A179DM36</accession>